<dbReference type="Gene3D" id="3.40.50.10490">
    <property type="entry name" value="Glucose-6-phosphate isomerase like protein, domain 1"/>
    <property type="match status" value="1"/>
</dbReference>
<protein>
    <submittedName>
        <fullName evidence="3">3-hexulose-6-phosphate isomerase</fullName>
    </submittedName>
</protein>
<proteinExistence type="inferred from homology"/>
<dbReference type="NCBIfam" id="TIGR03127">
    <property type="entry name" value="RuMP_HxlB"/>
    <property type="match status" value="1"/>
</dbReference>
<dbReference type="PANTHER" id="PTHR43443">
    <property type="entry name" value="3-HEXULOSE-6-PHOSPHATE ISOMERASE"/>
    <property type="match status" value="1"/>
</dbReference>
<dbReference type="GO" id="GO:1901135">
    <property type="term" value="P:carbohydrate derivative metabolic process"/>
    <property type="evidence" value="ECO:0007669"/>
    <property type="project" value="InterPro"/>
</dbReference>
<feature type="domain" description="SIS" evidence="2">
    <location>
        <begin position="29"/>
        <end position="174"/>
    </location>
</feature>
<dbReference type="GO" id="GO:0097367">
    <property type="term" value="F:carbohydrate derivative binding"/>
    <property type="evidence" value="ECO:0007669"/>
    <property type="project" value="InterPro"/>
</dbReference>
<dbReference type="InterPro" id="IPR046348">
    <property type="entry name" value="SIS_dom_sf"/>
</dbReference>
<evidence type="ECO:0000259" key="2">
    <source>
        <dbReference type="PROSITE" id="PS51464"/>
    </source>
</evidence>
<dbReference type="InterPro" id="IPR017552">
    <property type="entry name" value="PHI/rmpB"/>
</dbReference>
<sequence>MNSVNNVIQASCDLHQLFKKVNADDVQHLEQLISEAPAVFVYGAGRSLLMLKAFAMRLMHIGISVHIVGDVVTPALREGDLLLLASASGETGSLIQVAKKARSLGGKIALLSIFPESTLGQLANVTVKLPAYTDKLPDGPDNVKGVLPGGSMFEESVLLLGDTLILRLAEMNGHLLTKGFALHANLE</sequence>
<evidence type="ECO:0000256" key="1">
    <source>
        <dbReference type="ARBA" id="ARBA00009235"/>
    </source>
</evidence>
<dbReference type="PANTHER" id="PTHR43443:SF1">
    <property type="entry name" value="3-HEXULOSE-6-PHOSPHATE ISOMERASE"/>
    <property type="match status" value="1"/>
</dbReference>
<evidence type="ECO:0000313" key="6">
    <source>
        <dbReference type="Proteomes" id="UP000318370"/>
    </source>
</evidence>
<dbReference type="AlphaFoldDB" id="A0A564N9S2"/>
<organism evidence="3 6">
    <name type="scientific">Klebsiella spallanzanii</name>
    <dbReference type="NCBI Taxonomy" id="2587528"/>
    <lineage>
        <taxon>Bacteria</taxon>
        <taxon>Pseudomonadati</taxon>
        <taxon>Pseudomonadota</taxon>
        <taxon>Gammaproteobacteria</taxon>
        <taxon>Enterobacterales</taxon>
        <taxon>Enterobacteriaceae</taxon>
        <taxon>Klebsiella/Raoultella group</taxon>
        <taxon>Klebsiella</taxon>
    </lineage>
</organism>
<evidence type="ECO:0000313" key="5">
    <source>
        <dbReference type="Proteomes" id="UP000317652"/>
    </source>
</evidence>
<dbReference type="SUPFAM" id="SSF53697">
    <property type="entry name" value="SIS domain"/>
    <property type="match status" value="1"/>
</dbReference>
<dbReference type="CDD" id="cd05005">
    <property type="entry name" value="SIS_PHI"/>
    <property type="match status" value="1"/>
</dbReference>
<dbReference type="EMBL" id="CABGGS010000047">
    <property type="protein sequence ID" value="VUT02492.1"/>
    <property type="molecule type" value="Genomic_DNA"/>
</dbReference>
<reference evidence="5 6" key="1">
    <citation type="submission" date="2019-07" db="EMBL/GenBank/DDBJ databases">
        <authorList>
            <person name="Brisse S."/>
            <person name="Rodrigues C."/>
            <person name="Thorpe H."/>
        </authorList>
    </citation>
    <scope>NUCLEOTIDE SEQUENCE [LARGE SCALE GENOMIC DNA]</scope>
    <source>
        <strain evidence="3">SB6408</strain>
        <strain evidence="4">SB6411</strain>
    </source>
</reference>
<dbReference type="EMBL" id="CABGHF010000001">
    <property type="protein sequence ID" value="VUS27814.1"/>
    <property type="molecule type" value="Genomic_DNA"/>
</dbReference>
<evidence type="ECO:0000313" key="3">
    <source>
        <dbReference type="EMBL" id="VUS27814.1"/>
    </source>
</evidence>
<dbReference type="RefSeq" id="WP_139537847.1">
    <property type="nucleotide sequence ID" value="NZ_CABEJC010000010.1"/>
</dbReference>
<dbReference type="Pfam" id="PF01380">
    <property type="entry name" value="SIS"/>
    <property type="match status" value="1"/>
</dbReference>
<dbReference type="Proteomes" id="UP000318370">
    <property type="component" value="Unassembled WGS sequence"/>
</dbReference>
<accession>A0A564N9S2</accession>
<dbReference type="Proteomes" id="UP000317652">
    <property type="component" value="Unassembled WGS sequence"/>
</dbReference>
<gene>
    <name evidence="3" type="primary">hxlB_1</name>
    <name evidence="4" type="synonym">hxlB_2</name>
    <name evidence="3" type="ORF">SB6408_00061</name>
    <name evidence="4" type="ORF">SB6411_04218</name>
</gene>
<comment type="similarity">
    <text evidence="1">Belongs to the SIS family. PHI subfamily.</text>
</comment>
<dbReference type="InterPro" id="IPR001347">
    <property type="entry name" value="SIS_dom"/>
</dbReference>
<dbReference type="PROSITE" id="PS51464">
    <property type="entry name" value="SIS"/>
    <property type="match status" value="1"/>
</dbReference>
<dbReference type="GO" id="GO:0016853">
    <property type="term" value="F:isomerase activity"/>
    <property type="evidence" value="ECO:0007669"/>
    <property type="project" value="UniProtKB-KW"/>
</dbReference>
<name>A0A564N9S2_9ENTR</name>
<keyword evidence="5" id="KW-1185">Reference proteome</keyword>
<evidence type="ECO:0000313" key="4">
    <source>
        <dbReference type="EMBL" id="VUT02492.1"/>
    </source>
</evidence>
<keyword evidence="3" id="KW-0413">Isomerase</keyword>